<dbReference type="GO" id="GO:0005886">
    <property type="term" value="C:plasma membrane"/>
    <property type="evidence" value="ECO:0007669"/>
    <property type="project" value="UniProtKB-SubCell"/>
</dbReference>
<protein>
    <submittedName>
        <fullName evidence="10">Binding-protein-dependent transport systems inner membrane component</fullName>
    </submittedName>
</protein>
<evidence type="ECO:0000256" key="6">
    <source>
        <dbReference type="ARBA" id="ARBA00022989"/>
    </source>
</evidence>
<feature type="domain" description="ABC transmembrane type-1" evidence="9">
    <location>
        <begin position="357"/>
        <end position="546"/>
    </location>
</feature>
<feature type="transmembrane region" description="Helical" evidence="8">
    <location>
        <begin position="531"/>
        <end position="550"/>
    </location>
</feature>
<dbReference type="EMBL" id="CP000505">
    <property type="protein sequence ID" value="ABL78951.1"/>
    <property type="molecule type" value="Genomic_DNA"/>
</dbReference>
<keyword evidence="2 8" id="KW-0813">Transport</keyword>
<gene>
    <name evidence="10" type="ordered locus">Tpen_1555</name>
</gene>
<sequence length="561" mass="60569">MDADIRWIKNLYFFGRCAMVPKWLTVALLVAAVALVLPPILLIFSDVATLAVEDPQRLNSLLSKPYYLYRPLVNSVFVCSLTALLATLVGLMFAWLLARYNIPRRELLLSLLTGPYVIPSFLIATGWIMLWTNRGLYEQFTGMRSPLNPYGPLNLVFVLALHNYPLAMLSIYPALLNLDASLEEAARIHGVSPRRIATGIVLPLVLPSVLSGFILTFAYSISEFGAPAVLGLPVGYTTLVTQIYSLMTVSPVDYAAAEVLSVVLSAISLLALYLNFFVLSRKRYAVVTGKAARVEERKPSYKAFAAIATSLVLVYMPILAVIVGSLVRTWGEPITLSNLGVDHYLKILAMERSRRALVATLLLSLGAASIASIVGLLVAYVAVRSPSLLSRIIDYIVFLPFSIPGLVIGVGLLVAAGKLYGPLYGTVGILLVAFVIRFLPYATRTLAPALLQIDESLEEASRIHGVSFGKTLARVVLPLSAGALLSSWIFVFNSSMKELSASAILSTQVETAIVVAFLLFTDGYFSDGAALSIIIVLVTLLLTAVASKLAKGGALARRQGA</sequence>
<comment type="subcellular location">
    <subcellularLocation>
        <location evidence="1">Cell inner membrane</location>
        <topology evidence="1">Multi-pass membrane protein</topology>
    </subcellularLocation>
    <subcellularLocation>
        <location evidence="8">Cell membrane</location>
        <topology evidence="8">Multi-pass membrane protein</topology>
    </subcellularLocation>
</comment>
<dbReference type="PROSITE" id="PS50928">
    <property type="entry name" value="ABC_TM1"/>
    <property type="match status" value="2"/>
</dbReference>
<feature type="transmembrane region" description="Helical" evidence="8">
    <location>
        <begin position="259"/>
        <end position="279"/>
    </location>
</feature>
<feature type="transmembrane region" description="Helical" evidence="8">
    <location>
        <begin position="108"/>
        <end position="130"/>
    </location>
</feature>
<evidence type="ECO:0000256" key="3">
    <source>
        <dbReference type="ARBA" id="ARBA00022475"/>
    </source>
</evidence>
<feature type="transmembrane region" description="Helical" evidence="8">
    <location>
        <begin position="150"/>
        <end position="175"/>
    </location>
</feature>
<feature type="transmembrane region" description="Helical" evidence="8">
    <location>
        <begin position="395"/>
        <end position="416"/>
    </location>
</feature>
<dbReference type="AlphaFoldDB" id="A1S0H1"/>
<dbReference type="Proteomes" id="UP000000641">
    <property type="component" value="Chromosome"/>
</dbReference>
<feature type="transmembrane region" description="Helical" evidence="8">
    <location>
        <begin position="224"/>
        <end position="247"/>
    </location>
</feature>
<dbReference type="Gene3D" id="1.10.3720.10">
    <property type="entry name" value="MetI-like"/>
    <property type="match status" value="2"/>
</dbReference>
<feature type="transmembrane region" description="Helical" evidence="8">
    <location>
        <begin position="23"/>
        <end position="52"/>
    </location>
</feature>
<feature type="transmembrane region" description="Helical" evidence="8">
    <location>
        <begin position="303"/>
        <end position="327"/>
    </location>
</feature>
<accession>A1S0H1</accession>
<keyword evidence="4" id="KW-0997">Cell inner membrane</keyword>
<dbReference type="GO" id="GO:0055085">
    <property type="term" value="P:transmembrane transport"/>
    <property type="evidence" value="ECO:0007669"/>
    <property type="project" value="InterPro"/>
</dbReference>
<reference evidence="11" key="1">
    <citation type="journal article" date="2008" name="J. Bacteriol.">
        <title>Genome sequence of Thermofilum pendens reveals an exceptional loss of biosynthetic pathways without genome reduction.</title>
        <authorList>
            <person name="Anderson I."/>
            <person name="Rodriguez J."/>
            <person name="Susanti D."/>
            <person name="Porat I."/>
            <person name="Reich C."/>
            <person name="Ulrich L.E."/>
            <person name="Elkins J.G."/>
            <person name="Mavromatis K."/>
            <person name="Lykidis A."/>
            <person name="Kim E."/>
            <person name="Thompson L.S."/>
            <person name="Nolan M."/>
            <person name="Land M."/>
            <person name="Copeland A."/>
            <person name="Lapidus A."/>
            <person name="Lucas S."/>
            <person name="Detter C."/>
            <person name="Zhulin I.B."/>
            <person name="Olsen G.J."/>
            <person name="Whitman W."/>
            <person name="Mukhopadhyay B."/>
            <person name="Bristow J."/>
            <person name="Kyrpides N."/>
        </authorList>
    </citation>
    <scope>NUCLEOTIDE SEQUENCE [LARGE SCALE GENOMIC DNA]</scope>
    <source>
        <strain evidence="11">DSM 2475 / Hrk 5</strain>
    </source>
</reference>
<feature type="transmembrane region" description="Helical" evidence="8">
    <location>
        <begin position="503"/>
        <end position="525"/>
    </location>
</feature>
<dbReference type="PANTHER" id="PTHR43357:SF4">
    <property type="entry name" value="INNER MEMBRANE ABC TRANSPORTER PERMEASE PROTEIN YDCV"/>
    <property type="match status" value="1"/>
</dbReference>
<dbReference type="Pfam" id="PF00528">
    <property type="entry name" value="BPD_transp_1"/>
    <property type="match status" value="2"/>
</dbReference>
<name>A1S0H1_THEPD</name>
<dbReference type="InterPro" id="IPR000515">
    <property type="entry name" value="MetI-like"/>
</dbReference>
<feature type="domain" description="ABC transmembrane type-1" evidence="9">
    <location>
        <begin position="72"/>
        <end position="275"/>
    </location>
</feature>
<keyword evidence="3" id="KW-1003">Cell membrane</keyword>
<evidence type="ECO:0000259" key="9">
    <source>
        <dbReference type="PROSITE" id="PS50928"/>
    </source>
</evidence>
<evidence type="ECO:0000313" key="11">
    <source>
        <dbReference type="Proteomes" id="UP000000641"/>
    </source>
</evidence>
<evidence type="ECO:0000313" key="10">
    <source>
        <dbReference type="EMBL" id="ABL78951.1"/>
    </source>
</evidence>
<keyword evidence="7 8" id="KW-0472">Membrane</keyword>
<dbReference type="eggNOG" id="arCOG00163">
    <property type="taxonomic scope" value="Archaea"/>
</dbReference>
<feature type="transmembrane region" description="Helical" evidence="8">
    <location>
        <begin position="356"/>
        <end position="383"/>
    </location>
</feature>
<dbReference type="CDD" id="cd06261">
    <property type="entry name" value="TM_PBP2"/>
    <property type="match status" value="2"/>
</dbReference>
<feature type="transmembrane region" description="Helical" evidence="8">
    <location>
        <begin position="423"/>
        <end position="442"/>
    </location>
</feature>
<dbReference type="PANTHER" id="PTHR43357">
    <property type="entry name" value="INNER MEMBRANE ABC TRANSPORTER PERMEASE PROTEIN YDCV"/>
    <property type="match status" value="1"/>
</dbReference>
<keyword evidence="5 8" id="KW-0812">Transmembrane</keyword>
<organism evidence="10 11">
    <name type="scientific">Thermofilum pendens (strain DSM 2475 / Hrk 5)</name>
    <dbReference type="NCBI Taxonomy" id="368408"/>
    <lineage>
        <taxon>Archaea</taxon>
        <taxon>Thermoproteota</taxon>
        <taxon>Thermoprotei</taxon>
        <taxon>Thermofilales</taxon>
        <taxon>Thermofilaceae</taxon>
        <taxon>Thermofilum</taxon>
    </lineage>
</organism>
<feature type="transmembrane region" description="Helical" evidence="8">
    <location>
        <begin position="196"/>
        <end position="218"/>
    </location>
</feature>
<evidence type="ECO:0000256" key="8">
    <source>
        <dbReference type="RuleBase" id="RU363032"/>
    </source>
</evidence>
<keyword evidence="6 8" id="KW-1133">Transmembrane helix</keyword>
<dbReference type="EnsemblBacteria" id="ABL78951">
    <property type="protein sequence ID" value="ABL78951"/>
    <property type="gene ID" value="Tpen_1555"/>
</dbReference>
<comment type="similarity">
    <text evidence="8">Belongs to the binding-protein-dependent transport system permease family.</text>
</comment>
<evidence type="ECO:0000256" key="4">
    <source>
        <dbReference type="ARBA" id="ARBA00022519"/>
    </source>
</evidence>
<feature type="transmembrane region" description="Helical" evidence="8">
    <location>
        <begin position="471"/>
        <end position="491"/>
    </location>
</feature>
<evidence type="ECO:0000256" key="2">
    <source>
        <dbReference type="ARBA" id="ARBA00022448"/>
    </source>
</evidence>
<dbReference type="STRING" id="368408.Tpen_1555"/>
<evidence type="ECO:0000256" key="7">
    <source>
        <dbReference type="ARBA" id="ARBA00023136"/>
    </source>
</evidence>
<dbReference type="SUPFAM" id="SSF161098">
    <property type="entry name" value="MetI-like"/>
    <property type="match status" value="2"/>
</dbReference>
<evidence type="ECO:0000256" key="5">
    <source>
        <dbReference type="ARBA" id="ARBA00022692"/>
    </source>
</evidence>
<dbReference type="InterPro" id="IPR035906">
    <property type="entry name" value="MetI-like_sf"/>
</dbReference>
<keyword evidence="11" id="KW-1185">Reference proteome</keyword>
<proteinExistence type="inferred from homology"/>
<feature type="transmembrane region" description="Helical" evidence="8">
    <location>
        <begin position="72"/>
        <end position="96"/>
    </location>
</feature>
<dbReference type="HOGENOM" id="CLU_021838_2_1_2"/>
<dbReference type="KEGG" id="tpe:Tpen_1555"/>
<evidence type="ECO:0000256" key="1">
    <source>
        <dbReference type="ARBA" id="ARBA00004429"/>
    </source>
</evidence>